<organism evidence="2 3">
    <name type="scientific">Salarchaeum japonicum</name>
    <dbReference type="NCBI Taxonomy" id="555573"/>
    <lineage>
        <taxon>Archaea</taxon>
        <taxon>Methanobacteriati</taxon>
        <taxon>Methanobacteriota</taxon>
        <taxon>Stenosarchaea group</taxon>
        <taxon>Halobacteria</taxon>
        <taxon>Halobacteriales</taxon>
        <taxon>Halobacteriaceae</taxon>
    </lineage>
</organism>
<proteinExistence type="predicted"/>
<sequence>MAGLRELLAVVLGVALGVLLVVYPHAFIRIQTLGRIPHDRHGGYGSDGSPNGWARVVQLLGVACLLAAGYVALQLL</sequence>
<dbReference type="AlphaFoldDB" id="A0AAV3T1B6"/>
<dbReference type="EMBL" id="BAAADU010000002">
    <property type="protein sequence ID" value="GAA0652165.1"/>
    <property type="molecule type" value="Genomic_DNA"/>
</dbReference>
<accession>A0AAV3T1B6</accession>
<dbReference type="Proteomes" id="UP001500194">
    <property type="component" value="Unassembled WGS sequence"/>
</dbReference>
<protein>
    <submittedName>
        <fullName evidence="2">Uncharacterized protein</fullName>
    </submittedName>
</protein>
<evidence type="ECO:0000313" key="2">
    <source>
        <dbReference type="EMBL" id="GAA0652165.1"/>
    </source>
</evidence>
<reference evidence="2 3" key="1">
    <citation type="journal article" date="2019" name="Int. J. Syst. Evol. Microbiol.">
        <title>The Global Catalogue of Microorganisms (GCM) 10K type strain sequencing project: providing services to taxonomists for standard genome sequencing and annotation.</title>
        <authorList>
            <consortium name="The Broad Institute Genomics Platform"/>
            <consortium name="The Broad Institute Genome Sequencing Center for Infectious Disease"/>
            <person name="Wu L."/>
            <person name="Ma J."/>
        </authorList>
    </citation>
    <scope>NUCLEOTIDE SEQUENCE [LARGE SCALE GENOMIC DNA]</scope>
    <source>
        <strain evidence="2 3">JCM 16327</strain>
    </source>
</reference>
<keyword evidence="1" id="KW-0812">Transmembrane</keyword>
<dbReference type="GeneID" id="68573914"/>
<evidence type="ECO:0000313" key="3">
    <source>
        <dbReference type="Proteomes" id="UP001500194"/>
    </source>
</evidence>
<dbReference type="RefSeq" id="WP_227260900.1">
    <property type="nucleotide sequence ID" value="NZ_BAAADU010000002.1"/>
</dbReference>
<gene>
    <name evidence="2" type="ORF">GCM10009019_14130</name>
</gene>
<feature type="transmembrane region" description="Helical" evidence="1">
    <location>
        <begin position="7"/>
        <end position="28"/>
    </location>
</feature>
<evidence type="ECO:0000256" key="1">
    <source>
        <dbReference type="SAM" id="Phobius"/>
    </source>
</evidence>
<keyword evidence="1" id="KW-0472">Membrane</keyword>
<feature type="transmembrane region" description="Helical" evidence="1">
    <location>
        <begin position="53"/>
        <end position="73"/>
    </location>
</feature>
<keyword evidence="1" id="KW-1133">Transmembrane helix</keyword>
<name>A0AAV3T1B6_9EURY</name>
<comment type="caution">
    <text evidence="2">The sequence shown here is derived from an EMBL/GenBank/DDBJ whole genome shotgun (WGS) entry which is preliminary data.</text>
</comment>
<keyword evidence="3" id="KW-1185">Reference proteome</keyword>